<dbReference type="Proteomes" id="UP000191055">
    <property type="component" value="Unassembled WGS sequence"/>
</dbReference>
<dbReference type="InterPro" id="IPR025668">
    <property type="entry name" value="Tnp_DDE_dom"/>
</dbReference>
<keyword evidence="3" id="KW-1185">Reference proteome</keyword>
<dbReference type="KEGG" id="asx:CDL62_01765"/>
<feature type="domain" description="Transposase DDE" evidence="1">
    <location>
        <begin position="4"/>
        <end position="55"/>
    </location>
</feature>
<proteinExistence type="predicted"/>
<organism evidence="2 3">
    <name type="scientific">Alkalitalea saponilacus</name>
    <dbReference type="NCBI Taxonomy" id="889453"/>
    <lineage>
        <taxon>Bacteria</taxon>
        <taxon>Pseudomonadati</taxon>
        <taxon>Bacteroidota</taxon>
        <taxon>Bacteroidia</taxon>
        <taxon>Marinilabiliales</taxon>
        <taxon>Marinilabiliaceae</taxon>
        <taxon>Alkalitalea</taxon>
    </lineage>
</organism>
<dbReference type="EMBL" id="FUYV01000006">
    <property type="protein sequence ID" value="SKB88985.1"/>
    <property type="molecule type" value="Genomic_DNA"/>
</dbReference>
<evidence type="ECO:0000259" key="1">
    <source>
        <dbReference type="Pfam" id="PF13612"/>
    </source>
</evidence>
<name>A0A1T5EYH2_9BACT</name>
<sequence>MFIDGIHLITKPYKNMKNSLMHIKDKMHLRKRALIETVNDQLKNICQIEHSRHRSFNNFLAIRVSALVAYSFLPKKISLNIEIVDR</sequence>
<evidence type="ECO:0000313" key="3">
    <source>
        <dbReference type="Proteomes" id="UP000191055"/>
    </source>
</evidence>
<dbReference type="OrthoDB" id="706456at2"/>
<protein>
    <submittedName>
        <fullName evidence="2">Transposase DDE domain-containing protein</fullName>
    </submittedName>
</protein>
<gene>
    <name evidence="2" type="ORF">SAMN03080601_01462</name>
</gene>
<dbReference type="AlphaFoldDB" id="A0A1T5EYH2"/>
<accession>A0A1T5EYH2</accession>
<dbReference type="STRING" id="889453.SAMN03080601_01462"/>
<evidence type="ECO:0000313" key="2">
    <source>
        <dbReference type="EMBL" id="SKB88985.1"/>
    </source>
</evidence>
<dbReference type="Pfam" id="PF13612">
    <property type="entry name" value="DDE_Tnp_1_3"/>
    <property type="match status" value="1"/>
</dbReference>
<reference evidence="2 3" key="1">
    <citation type="submission" date="2017-02" db="EMBL/GenBank/DDBJ databases">
        <authorList>
            <person name="Peterson S.W."/>
        </authorList>
    </citation>
    <scope>NUCLEOTIDE SEQUENCE [LARGE SCALE GENOMIC DNA]</scope>
    <source>
        <strain evidence="2 3">DSM 24412</strain>
    </source>
</reference>